<dbReference type="Pfam" id="PF16930">
    <property type="entry name" value="Porin_5"/>
    <property type="match status" value="1"/>
</dbReference>
<evidence type="ECO:0000313" key="3">
    <source>
        <dbReference type="Proteomes" id="UP000661077"/>
    </source>
</evidence>
<accession>A0ABS1WZJ8</accession>
<protein>
    <submittedName>
        <fullName evidence="2">Porin</fullName>
    </submittedName>
</protein>
<comment type="caution">
    <text evidence="2">The sequence shown here is derived from an EMBL/GenBank/DDBJ whole genome shotgun (WGS) entry which is preliminary data.</text>
</comment>
<evidence type="ECO:0000256" key="1">
    <source>
        <dbReference type="SAM" id="MobiDB-lite"/>
    </source>
</evidence>
<proteinExistence type="predicted"/>
<sequence>MNHSTDPHAASSVHIQERRTFAPHGRARRTVALAVASALALTSTVGVAQEQTETPAQATPPAESAMIRLIRGLMESGALTRDVGEALLVQAQTEAMAAQRTQDQAATAAAAVAAPSGATALRPEPGDVRVPYISESVRDEIRADLKQEVLAQAKQEGWAAPNETPAWAKRIRFDSDVRVRSESRLFSESNSNIEIDWPQLNVGDGYDTNPNTNLALPPVANTREDRKNQWRVRARVGLFADLSERTQAAVRIATGDDNSPVSTNETMGGGLDKDDIWIDQVWLSHKVTDWLKLTGGRFTNPFVPSDMAFDSTDLVFDEDLNFDGAVIQFAQGVGPVRLLSNAGYIPLEYSSDSFPLRSQEKMESETKWLLAAQLGADWEITDRHRLRGTAAWYDFRNISGKVSEPCALYAGEQSCSTDWSRPAFMQKGNTLMALRDVALDPLDPAGTPTPQYVGLAAEFELLDVNLNWQARVGERFYLRVEADYVQNLAYDEDEMWERAAPDRIVNNFDGSGGTNRAAFKSGDSAYLVRATFGAPTLDAPGDWNMQVGYKRIEPDALPDAYNDSDFHLGGTNARGYFVGGSYAFDKRAWFTGRWIATKELYGAPLSIDTLQLDVNARF</sequence>
<dbReference type="RefSeq" id="WP_203168468.1">
    <property type="nucleotide sequence ID" value="NZ_JAEVLS010000003.1"/>
</dbReference>
<organism evidence="2 3">
    <name type="scientific">Steroidobacter gossypii</name>
    <dbReference type="NCBI Taxonomy" id="2805490"/>
    <lineage>
        <taxon>Bacteria</taxon>
        <taxon>Pseudomonadati</taxon>
        <taxon>Pseudomonadota</taxon>
        <taxon>Gammaproteobacteria</taxon>
        <taxon>Steroidobacterales</taxon>
        <taxon>Steroidobacteraceae</taxon>
        <taxon>Steroidobacter</taxon>
    </lineage>
</organism>
<reference evidence="2 3" key="1">
    <citation type="journal article" date="2021" name="Int. J. Syst. Evol. Microbiol.">
        <title>Steroidobacter gossypii sp. nov., isolated from soil of cotton cropping field.</title>
        <authorList>
            <person name="Huang R."/>
            <person name="Yang S."/>
            <person name="Zhen C."/>
            <person name="Liu W."/>
        </authorList>
    </citation>
    <scope>NUCLEOTIDE SEQUENCE [LARGE SCALE GENOMIC DNA]</scope>
    <source>
        <strain evidence="2 3">S1-65</strain>
    </source>
</reference>
<dbReference type="InterPro" id="IPR032638">
    <property type="entry name" value="Porin_5"/>
</dbReference>
<dbReference type="SUPFAM" id="SSF56935">
    <property type="entry name" value="Porins"/>
    <property type="match status" value="1"/>
</dbReference>
<dbReference type="Proteomes" id="UP000661077">
    <property type="component" value="Unassembled WGS sequence"/>
</dbReference>
<gene>
    <name evidence="2" type="ORF">JM946_16630</name>
</gene>
<keyword evidence="3" id="KW-1185">Reference proteome</keyword>
<name>A0ABS1WZJ8_9GAMM</name>
<feature type="region of interest" description="Disordered" evidence="1">
    <location>
        <begin position="1"/>
        <end position="23"/>
    </location>
</feature>
<evidence type="ECO:0000313" key="2">
    <source>
        <dbReference type="EMBL" id="MBM0106362.1"/>
    </source>
</evidence>
<dbReference type="EMBL" id="JAEVLS010000003">
    <property type="protein sequence ID" value="MBM0106362.1"/>
    <property type="molecule type" value="Genomic_DNA"/>
</dbReference>